<sequence length="510" mass="57814">MDTSIRTVLPPKPRKLHEKADEVRRRKEAAERLIKERHEAVRRQREERIMKINEERLRQQRELKERHAKELKRQQDVLQRRMALMERDNARKKEILEKNHAAASRLVNAPSRKKYAFGSSTPRELSFVECKQPKNQEKHQLREKQTVQNRSPSSTKHPNDAPMVMHAFSEQSDATVAVGARNSGTLDIENLPNANTSKISDVNTHVEVGVNVVSLNDDVVPQETPMSLNPSDDEDASVTVSEFGNSVQPPALQSPAIVEHNVEGFASPIHIPSTEQQAKAPLSEETPGNFHCENKIAEFLPENKVEEQVMEPKNRETAGNLHCESRVTEFLPEAEVEKQDKQAHSKEATGKSPCDNRIIEFPLEDEVQKQDKEVLNREAAISSHCADRTVDFMLEDEFTKQTKELLTEEIPEKLYRENRTMEFPGESESNIVLADKPAETRQPVIENRYNVSITNYGIEAYSDGLQNQSAPVISGDIPGTVPIIKEVDDSMTRKLPSPPNEFVVSLYSYG</sequence>
<proteinExistence type="predicted"/>
<protein>
    <submittedName>
        <fullName evidence="3">INCENP_ARK-bind domain-containing protein</fullName>
    </submittedName>
</protein>
<organism evidence="2 3">
    <name type="scientific">Angiostrongylus cantonensis</name>
    <name type="common">Rat lungworm</name>
    <dbReference type="NCBI Taxonomy" id="6313"/>
    <lineage>
        <taxon>Eukaryota</taxon>
        <taxon>Metazoa</taxon>
        <taxon>Ecdysozoa</taxon>
        <taxon>Nematoda</taxon>
        <taxon>Chromadorea</taxon>
        <taxon>Rhabditida</taxon>
        <taxon>Rhabditina</taxon>
        <taxon>Rhabditomorpha</taxon>
        <taxon>Strongyloidea</taxon>
        <taxon>Metastrongylidae</taxon>
        <taxon>Angiostrongylus</taxon>
    </lineage>
</organism>
<feature type="region of interest" description="Disordered" evidence="1">
    <location>
        <begin position="1"/>
        <end position="23"/>
    </location>
</feature>
<dbReference type="WBParaSite" id="ACAC_0000719401-mRNA-1">
    <property type="protein sequence ID" value="ACAC_0000719401-mRNA-1"/>
    <property type="gene ID" value="ACAC_0000719401"/>
</dbReference>
<accession>A0A158P8K6</accession>
<feature type="compositionally biased region" description="Basic and acidic residues" evidence="1">
    <location>
        <begin position="132"/>
        <end position="145"/>
    </location>
</feature>
<evidence type="ECO:0000313" key="2">
    <source>
        <dbReference type="Proteomes" id="UP000035642"/>
    </source>
</evidence>
<evidence type="ECO:0000313" key="3">
    <source>
        <dbReference type="WBParaSite" id="ACAC_0000719401-mRNA-1"/>
    </source>
</evidence>
<dbReference type="AlphaFoldDB" id="A0A158P8K6"/>
<reference evidence="3" key="2">
    <citation type="submission" date="2016-04" db="UniProtKB">
        <authorList>
            <consortium name="WormBaseParasite"/>
        </authorList>
    </citation>
    <scope>IDENTIFICATION</scope>
</reference>
<reference evidence="2" key="1">
    <citation type="submission" date="2012-09" db="EMBL/GenBank/DDBJ databases">
        <authorList>
            <person name="Martin A.A."/>
        </authorList>
    </citation>
    <scope>NUCLEOTIDE SEQUENCE</scope>
</reference>
<feature type="region of interest" description="Disordered" evidence="1">
    <location>
        <begin position="132"/>
        <end position="161"/>
    </location>
</feature>
<feature type="compositionally biased region" description="Basic and acidic residues" evidence="1">
    <location>
        <begin position="335"/>
        <end position="349"/>
    </location>
</feature>
<feature type="compositionally biased region" description="Polar residues" evidence="1">
    <location>
        <begin position="146"/>
        <end position="156"/>
    </location>
</feature>
<feature type="region of interest" description="Disordered" evidence="1">
    <location>
        <begin position="335"/>
        <end position="354"/>
    </location>
</feature>
<dbReference type="STRING" id="6313.A0A158P8K6"/>
<keyword evidence="2" id="KW-1185">Reference proteome</keyword>
<name>A0A158P8K6_ANGCA</name>
<evidence type="ECO:0000256" key="1">
    <source>
        <dbReference type="SAM" id="MobiDB-lite"/>
    </source>
</evidence>
<dbReference type="Proteomes" id="UP000035642">
    <property type="component" value="Unassembled WGS sequence"/>
</dbReference>